<dbReference type="NCBIfam" id="TIGR01346">
    <property type="entry name" value="isocit_lyase"/>
    <property type="match status" value="1"/>
</dbReference>
<dbReference type="PROSITE" id="PS00161">
    <property type="entry name" value="ISOCITRATE_LYASE"/>
    <property type="match status" value="1"/>
</dbReference>
<dbReference type="EC" id="4.1.3.30" evidence="2"/>
<proteinExistence type="inferred from homology"/>
<keyword evidence="6" id="KW-0479">Metal-binding</keyword>
<comment type="cofactor">
    <cofactor evidence="6">
        <name>Mg(2+)</name>
        <dbReference type="ChEBI" id="CHEBI:18420"/>
    </cofactor>
    <text evidence="6">Can also use Mn(2+) ion.</text>
</comment>
<dbReference type="PANTHER" id="PTHR21631:SF13">
    <property type="entry name" value="MITOCHONDRIAL 2-METHYLISOCITRATE LYASE ICL2"/>
    <property type="match status" value="1"/>
</dbReference>
<dbReference type="SUPFAM" id="SSF51621">
    <property type="entry name" value="Phosphoenolpyruvate/pyruvate domain"/>
    <property type="match status" value="1"/>
</dbReference>
<dbReference type="AlphaFoldDB" id="A0AAN6G668"/>
<evidence type="ECO:0000256" key="6">
    <source>
        <dbReference type="PIRSR" id="PIRSR001362-3"/>
    </source>
</evidence>
<feature type="active site" description="Proton acceptor" evidence="4">
    <location>
        <position position="293"/>
    </location>
</feature>
<dbReference type="GO" id="GO:0004451">
    <property type="term" value="F:isocitrate lyase activity"/>
    <property type="evidence" value="ECO:0007669"/>
    <property type="project" value="InterPro"/>
</dbReference>
<dbReference type="Proteomes" id="UP001176521">
    <property type="component" value="Unassembled WGS sequence"/>
</dbReference>
<dbReference type="Pfam" id="PF00463">
    <property type="entry name" value="ICL"/>
    <property type="match status" value="1"/>
</dbReference>
<dbReference type="Gene3D" id="3.20.20.60">
    <property type="entry name" value="Phosphoenolpyruvate-binding domains"/>
    <property type="match status" value="1"/>
</dbReference>
<evidence type="ECO:0000256" key="5">
    <source>
        <dbReference type="PIRSR" id="PIRSR001362-2"/>
    </source>
</evidence>
<organism evidence="7 8">
    <name type="scientific">Tilletia horrida</name>
    <dbReference type="NCBI Taxonomy" id="155126"/>
    <lineage>
        <taxon>Eukaryota</taxon>
        <taxon>Fungi</taxon>
        <taxon>Dikarya</taxon>
        <taxon>Basidiomycota</taxon>
        <taxon>Ustilaginomycotina</taxon>
        <taxon>Exobasidiomycetes</taxon>
        <taxon>Tilletiales</taxon>
        <taxon>Tilletiaceae</taxon>
        <taxon>Tilletia</taxon>
    </lineage>
</organism>
<dbReference type="InterPro" id="IPR006254">
    <property type="entry name" value="Isocitrate_lyase"/>
</dbReference>
<accession>A0AAN6G668</accession>
<feature type="binding site" evidence="6">
    <location>
        <position position="255"/>
    </location>
    <ligand>
        <name>Mg(2+)</name>
        <dbReference type="ChEBI" id="CHEBI:18420"/>
    </ligand>
</feature>
<dbReference type="InterPro" id="IPR040442">
    <property type="entry name" value="Pyrv_kinase-like_dom_sf"/>
</dbReference>
<dbReference type="EMBL" id="JAPDMQ010000564">
    <property type="protein sequence ID" value="KAK0522742.1"/>
    <property type="molecule type" value="Genomic_DNA"/>
</dbReference>
<keyword evidence="8" id="KW-1185">Reference proteome</keyword>
<dbReference type="InterPro" id="IPR039556">
    <property type="entry name" value="ICL/PEPM"/>
</dbReference>
<keyword evidence="6" id="KW-0460">Magnesium</keyword>
<feature type="binding site" evidence="5">
    <location>
        <begin position="294"/>
        <end position="295"/>
    </location>
    <ligand>
        <name>substrate</name>
    </ligand>
</feature>
<dbReference type="PANTHER" id="PTHR21631">
    <property type="entry name" value="ISOCITRATE LYASE/MALATE SYNTHASE"/>
    <property type="match status" value="1"/>
</dbReference>
<comment type="caution">
    <text evidence="7">The sequence shown here is derived from an EMBL/GenBank/DDBJ whole genome shotgun (WGS) entry which is preliminary data.</text>
</comment>
<feature type="binding site" evidence="5">
    <location>
        <position position="557"/>
    </location>
    <ligand>
        <name>substrate</name>
    </ligand>
</feature>
<evidence type="ECO:0000256" key="4">
    <source>
        <dbReference type="PIRSR" id="PIRSR001362-1"/>
    </source>
</evidence>
<dbReference type="PIRSF" id="PIRSF001362">
    <property type="entry name" value="Isocit_lyase"/>
    <property type="match status" value="1"/>
</dbReference>
<evidence type="ECO:0000256" key="3">
    <source>
        <dbReference type="ARBA" id="ARBA00023239"/>
    </source>
</evidence>
<gene>
    <name evidence="7" type="primary">ICL2</name>
    <name evidence="7" type="ORF">OC842_006376</name>
</gene>
<dbReference type="InterPro" id="IPR018523">
    <property type="entry name" value="Isocitrate_lyase_ph_CS"/>
</dbReference>
<dbReference type="GO" id="GO:0005759">
    <property type="term" value="C:mitochondrial matrix"/>
    <property type="evidence" value="ECO:0007669"/>
    <property type="project" value="TreeGrafter"/>
</dbReference>
<sequence length="636" mass="68935">MSLARQSLRLAASKSTLASTSAFALHPLRRGAQPSSNPHSLRTAAAAAAGAAASASMSTSAALRQQQHEFAATQLVPAPAALPLEPPSVEQETEEFKARVKAVQAWWDSPRFKGIKRPYTAESVVTKRGSLPVQPPPSSLLADKLFALLSARAAERKPVHTMGAIDPVQQSQMAYNQEVVYVSGWAASSVLTTCNNEVGPDLADYPYTTVPNQVQRLFKAQLHHDRKHYDERCQLSPAERAKKPWVDYLRPIIADADTGHGGLSSVLRLAKLFAEHGAAAIHLEDQLHGGKKCGHQAGKVLVPTSEHINRLVACRLAWDVLGSSNLVIARTDSESAKLISSTIDARDHEFVLGAVGWDDKDGGRLSLADTLAKAEAEGKAGAQLDRVEKEWMDGVTLKTWDQAVIDHNKDNAAGVEAYRAKIAAASQESHGLVPLSQARAIAADVFGSGPSSLPLWSWDAPRTKEGYYHFQGGVAPALKRVKAFAPYSDLLWLETKTPDLEQARGFAGEIHREFPGKWLVYNLSPSFNWSAHGFTDETLKSFIWDLAQSGFVLQLISLAGLHSTGMVTHELSTRFARDGMLAYVELIQRREKELGCDVLTHQKWSGAGYTDRMVQAVSSGSSGTSAMGADSTEHSF</sequence>
<comment type="similarity">
    <text evidence="1">Belongs to the isocitrate lyase/PEP mutase superfamily. Isocitrate lyase family.</text>
</comment>
<feature type="binding site" evidence="5">
    <location>
        <begin position="183"/>
        <end position="185"/>
    </location>
    <ligand>
        <name>substrate</name>
    </ligand>
</feature>
<protein>
    <recommendedName>
        <fullName evidence="2">methylisocitrate lyase</fullName>
        <ecNumber evidence="2">4.1.3.30</ecNumber>
    </recommendedName>
</protein>
<name>A0AAN6G668_9BASI</name>
<dbReference type="InterPro" id="IPR015813">
    <property type="entry name" value="Pyrv/PenolPyrv_kinase-like_dom"/>
</dbReference>
<reference evidence="7" key="1">
    <citation type="journal article" date="2023" name="PhytoFront">
        <title>Draft Genome Resources of Seven Strains of Tilletia horrida, Causal Agent of Kernel Smut of Rice.</title>
        <authorList>
            <person name="Khanal S."/>
            <person name="Antony Babu S."/>
            <person name="Zhou X.G."/>
        </authorList>
    </citation>
    <scope>NUCLEOTIDE SEQUENCE</scope>
    <source>
        <strain evidence="7">TX3</strain>
    </source>
</reference>
<keyword evidence="3 7" id="KW-0456">Lyase</keyword>
<evidence type="ECO:0000256" key="2">
    <source>
        <dbReference type="ARBA" id="ARBA00012260"/>
    </source>
</evidence>
<dbReference type="GO" id="GO:0046872">
    <property type="term" value="F:metal ion binding"/>
    <property type="evidence" value="ECO:0007669"/>
    <property type="project" value="UniProtKB-KW"/>
</dbReference>
<dbReference type="Gene3D" id="1.10.10.850">
    <property type="match status" value="1"/>
</dbReference>
<dbReference type="GO" id="GO:0019629">
    <property type="term" value="P:propionate catabolic process, 2-methylcitrate cycle"/>
    <property type="evidence" value="ECO:0007669"/>
    <property type="project" value="TreeGrafter"/>
</dbReference>
<evidence type="ECO:0000313" key="8">
    <source>
        <dbReference type="Proteomes" id="UP001176521"/>
    </source>
</evidence>
<dbReference type="GO" id="GO:0046421">
    <property type="term" value="F:methylisocitrate lyase activity"/>
    <property type="evidence" value="ECO:0007669"/>
    <property type="project" value="UniProtKB-EC"/>
</dbReference>
<evidence type="ECO:0000313" key="7">
    <source>
        <dbReference type="EMBL" id="KAK0522742.1"/>
    </source>
</evidence>
<feature type="binding site" evidence="5">
    <location>
        <position position="330"/>
    </location>
    <ligand>
        <name>substrate</name>
    </ligand>
</feature>
<evidence type="ECO:0000256" key="1">
    <source>
        <dbReference type="ARBA" id="ARBA00005704"/>
    </source>
</evidence>
<feature type="binding site" evidence="5">
    <location>
        <begin position="522"/>
        <end position="526"/>
    </location>
    <ligand>
        <name>substrate</name>
    </ligand>
</feature>
<dbReference type="CDD" id="cd00377">
    <property type="entry name" value="ICL_PEPM"/>
    <property type="match status" value="1"/>
</dbReference>